<dbReference type="EMBL" id="MN740474">
    <property type="protein sequence ID" value="QHU28735.1"/>
    <property type="molecule type" value="Genomic_DNA"/>
</dbReference>
<accession>A0A6C0LFG8</accession>
<evidence type="ECO:0000259" key="1">
    <source>
        <dbReference type="PROSITE" id="PS50076"/>
    </source>
</evidence>
<feature type="domain" description="J" evidence="1">
    <location>
        <begin position="4"/>
        <end position="66"/>
    </location>
</feature>
<dbReference type="SUPFAM" id="SSF46565">
    <property type="entry name" value="Chaperone J-domain"/>
    <property type="match status" value="1"/>
</dbReference>
<protein>
    <recommendedName>
        <fullName evidence="1">J domain-containing protein</fullName>
    </recommendedName>
</protein>
<organism evidence="2">
    <name type="scientific">viral metagenome</name>
    <dbReference type="NCBI Taxonomy" id="1070528"/>
    <lineage>
        <taxon>unclassified sequences</taxon>
        <taxon>metagenomes</taxon>
        <taxon>organismal metagenomes</taxon>
    </lineage>
</organism>
<dbReference type="InterPro" id="IPR001623">
    <property type="entry name" value="DnaJ_domain"/>
</dbReference>
<sequence length="254" mass="29975">MELSDYDLLGITTKATFRIVKNAYYELSRIYHPDSSQIIIGMTKKEREIAFQRIQTAYENIKEKMNVVEVDLPESEIEYQVDHVIKKTNEIDINDENFHEKFNTEFEKVNTFENNDNPYSIHYKVPEESKRNLQDSQIILKESGSIKSSNIFEFGMNYIEDHSTDKYYDFNKLQSGKSEALESNDSNLVNSLNFKEIIDDNLNKKLEELVNKRNESLDLTDSEIEFVKRQKRVQKEIEESKSKVQNRRNQGLLF</sequence>
<dbReference type="InterPro" id="IPR036869">
    <property type="entry name" value="J_dom_sf"/>
</dbReference>
<dbReference type="AlphaFoldDB" id="A0A6C0LFG8"/>
<evidence type="ECO:0000313" key="2">
    <source>
        <dbReference type="EMBL" id="QHU28735.1"/>
    </source>
</evidence>
<dbReference type="SMART" id="SM00271">
    <property type="entry name" value="DnaJ"/>
    <property type="match status" value="1"/>
</dbReference>
<proteinExistence type="predicted"/>
<dbReference type="Gene3D" id="1.10.287.110">
    <property type="entry name" value="DnaJ domain"/>
    <property type="match status" value="1"/>
</dbReference>
<dbReference type="PRINTS" id="PR00625">
    <property type="entry name" value="JDOMAIN"/>
</dbReference>
<reference evidence="2" key="1">
    <citation type="journal article" date="2020" name="Nature">
        <title>Giant virus diversity and host interactions through global metagenomics.</title>
        <authorList>
            <person name="Schulz F."/>
            <person name="Roux S."/>
            <person name="Paez-Espino D."/>
            <person name="Jungbluth S."/>
            <person name="Walsh D.A."/>
            <person name="Denef V.J."/>
            <person name="McMahon K.D."/>
            <person name="Konstantinidis K.T."/>
            <person name="Eloe-Fadrosh E.A."/>
            <person name="Kyrpides N.C."/>
            <person name="Woyke T."/>
        </authorList>
    </citation>
    <scope>NUCLEOTIDE SEQUENCE</scope>
    <source>
        <strain evidence="2">GVMAG-M-3300027791-30</strain>
    </source>
</reference>
<dbReference type="CDD" id="cd06257">
    <property type="entry name" value="DnaJ"/>
    <property type="match status" value="1"/>
</dbReference>
<dbReference type="Pfam" id="PF00226">
    <property type="entry name" value="DnaJ"/>
    <property type="match status" value="1"/>
</dbReference>
<name>A0A6C0LFG8_9ZZZZ</name>
<dbReference type="PROSITE" id="PS50076">
    <property type="entry name" value="DNAJ_2"/>
    <property type="match status" value="1"/>
</dbReference>